<dbReference type="Proteomes" id="UP000499080">
    <property type="component" value="Unassembled WGS sequence"/>
</dbReference>
<gene>
    <name evidence="1" type="ORF">AVEN_263965_1</name>
</gene>
<evidence type="ECO:0000313" key="2">
    <source>
        <dbReference type="Proteomes" id="UP000499080"/>
    </source>
</evidence>
<organism evidence="1 2">
    <name type="scientific">Araneus ventricosus</name>
    <name type="common">Orbweaver spider</name>
    <name type="synonym">Epeira ventricosa</name>
    <dbReference type="NCBI Taxonomy" id="182803"/>
    <lineage>
        <taxon>Eukaryota</taxon>
        <taxon>Metazoa</taxon>
        <taxon>Ecdysozoa</taxon>
        <taxon>Arthropoda</taxon>
        <taxon>Chelicerata</taxon>
        <taxon>Arachnida</taxon>
        <taxon>Araneae</taxon>
        <taxon>Araneomorphae</taxon>
        <taxon>Entelegynae</taxon>
        <taxon>Araneoidea</taxon>
        <taxon>Araneidae</taxon>
        <taxon>Araneus</taxon>
    </lineage>
</organism>
<accession>A0A4Y2HP99</accession>
<name>A0A4Y2HP99_ARAVE</name>
<proteinExistence type="predicted"/>
<comment type="caution">
    <text evidence="1">The sequence shown here is derived from an EMBL/GenBank/DDBJ whole genome shotgun (WGS) entry which is preliminary data.</text>
</comment>
<evidence type="ECO:0000313" key="1">
    <source>
        <dbReference type="EMBL" id="GBM66909.1"/>
    </source>
</evidence>
<dbReference type="EMBL" id="BGPR01002051">
    <property type="protein sequence ID" value="GBM66909.1"/>
    <property type="molecule type" value="Genomic_DNA"/>
</dbReference>
<protein>
    <submittedName>
        <fullName evidence="1">Uncharacterized protein</fullName>
    </submittedName>
</protein>
<dbReference type="AlphaFoldDB" id="A0A4Y2HP99"/>
<dbReference type="OrthoDB" id="7477068at2759"/>
<keyword evidence="2" id="KW-1185">Reference proteome</keyword>
<sequence length="135" mass="15698">MLWISKRTTEKAYWTRGELKAAIKQMLAEKSIKSLALQFEILMPILRDRLKSSNALNTRMGRLLVFTEEQEKVLVERVITLANLFYGITITDFRHLIFELPEEPKIKHSFSDETKMAGKDSGFNKEEINVFFITA</sequence>
<reference evidence="1 2" key="1">
    <citation type="journal article" date="2019" name="Sci. Rep.">
        <title>Orb-weaving spider Araneus ventricosus genome elucidates the spidroin gene catalogue.</title>
        <authorList>
            <person name="Kono N."/>
            <person name="Nakamura H."/>
            <person name="Ohtoshi R."/>
            <person name="Moran D.A.P."/>
            <person name="Shinohara A."/>
            <person name="Yoshida Y."/>
            <person name="Fujiwara M."/>
            <person name="Mori M."/>
            <person name="Tomita M."/>
            <person name="Arakawa K."/>
        </authorList>
    </citation>
    <scope>NUCLEOTIDE SEQUENCE [LARGE SCALE GENOMIC DNA]</scope>
</reference>